<name>A0A9W7C4H1_9STRA</name>
<dbReference type="InterPro" id="IPR049492">
    <property type="entry name" value="BD-FAE-like_dom"/>
</dbReference>
<evidence type="ECO:0000259" key="2">
    <source>
        <dbReference type="Pfam" id="PF20434"/>
    </source>
</evidence>
<dbReference type="InterPro" id="IPR029058">
    <property type="entry name" value="AB_hydrolase_fold"/>
</dbReference>
<dbReference type="EMBL" id="BRXX01000294">
    <property type="protein sequence ID" value="GMI03107.1"/>
    <property type="molecule type" value="Genomic_DNA"/>
</dbReference>
<keyword evidence="4" id="KW-1185">Reference proteome</keyword>
<dbReference type="Gene3D" id="3.40.50.1820">
    <property type="entry name" value="alpha/beta hydrolase"/>
    <property type="match status" value="1"/>
</dbReference>
<protein>
    <recommendedName>
        <fullName evidence="2">BD-FAE-like domain-containing protein</fullName>
    </recommendedName>
</protein>
<sequence length="331" mass="36907">MSSSSSMPSLLTRQLAETHLSNNNFLESRSTIPRLLHPYTAPIFEYGRTSGLTRFIVDGLTELAYRPFFFLKFGPKSLSRTHVETLSYGPDPRQKILLLTPQNYHSSHPPTSSNKKTLLIFTHGGAWGSGSPSFYLPLLSTYASLGYTVALLGYRTYPTSTVSGQVSDVHSAYLHLTHLFPDLPCILSGHSSGSHITLLTILRYDLKVTFLGLSGVYDMLSHFRYESKRGLEILSGLQPAGGYTNDNLELNSMKGSLTGVNYSSFIFVHGLEDFTVPFTQSYNASYCLKNWGCDIRVVYLEKCDHMGVVIELMKGCGERWLKNDVELTSKL</sequence>
<dbReference type="PANTHER" id="PTHR48081">
    <property type="entry name" value="AB HYDROLASE SUPERFAMILY PROTEIN C4A8.06C"/>
    <property type="match status" value="1"/>
</dbReference>
<dbReference type="GO" id="GO:0016787">
    <property type="term" value="F:hydrolase activity"/>
    <property type="evidence" value="ECO:0007669"/>
    <property type="project" value="UniProtKB-KW"/>
</dbReference>
<dbReference type="PANTHER" id="PTHR48081:SF33">
    <property type="entry name" value="KYNURENINE FORMAMIDASE"/>
    <property type="match status" value="1"/>
</dbReference>
<gene>
    <name evidence="3" type="ORF">TrVE_jg3427</name>
</gene>
<dbReference type="Proteomes" id="UP001165160">
    <property type="component" value="Unassembled WGS sequence"/>
</dbReference>
<evidence type="ECO:0000313" key="3">
    <source>
        <dbReference type="EMBL" id="GMI03107.1"/>
    </source>
</evidence>
<accession>A0A9W7C4H1</accession>
<feature type="domain" description="BD-FAE-like" evidence="2">
    <location>
        <begin position="109"/>
        <end position="202"/>
    </location>
</feature>
<dbReference type="SUPFAM" id="SSF53474">
    <property type="entry name" value="alpha/beta-Hydrolases"/>
    <property type="match status" value="1"/>
</dbReference>
<keyword evidence="1" id="KW-0378">Hydrolase</keyword>
<reference evidence="4" key="1">
    <citation type="journal article" date="2023" name="Commun. Biol.">
        <title>Genome analysis of Parmales, the sister group of diatoms, reveals the evolutionary specialization of diatoms from phago-mixotrophs to photoautotrophs.</title>
        <authorList>
            <person name="Ban H."/>
            <person name="Sato S."/>
            <person name="Yoshikawa S."/>
            <person name="Yamada K."/>
            <person name="Nakamura Y."/>
            <person name="Ichinomiya M."/>
            <person name="Sato N."/>
            <person name="Blanc-Mathieu R."/>
            <person name="Endo H."/>
            <person name="Kuwata A."/>
            <person name="Ogata H."/>
        </authorList>
    </citation>
    <scope>NUCLEOTIDE SEQUENCE [LARGE SCALE GENOMIC DNA]</scope>
    <source>
        <strain evidence="4">NIES 3699</strain>
    </source>
</reference>
<evidence type="ECO:0000313" key="4">
    <source>
        <dbReference type="Proteomes" id="UP001165160"/>
    </source>
</evidence>
<comment type="caution">
    <text evidence="3">The sequence shown here is derived from an EMBL/GenBank/DDBJ whole genome shotgun (WGS) entry which is preliminary data.</text>
</comment>
<dbReference type="InterPro" id="IPR050300">
    <property type="entry name" value="GDXG_lipolytic_enzyme"/>
</dbReference>
<dbReference type="Pfam" id="PF20434">
    <property type="entry name" value="BD-FAE"/>
    <property type="match status" value="1"/>
</dbReference>
<evidence type="ECO:0000256" key="1">
    <source>
        <dbReference type="ARBA" id="ARBA00022801"/>
    </source>
</evidence>
<organism evidence="3 4">
    <name type="scientific">Triparma verrucosa</name>
    <dbReference type="NCBI Taxonomy" id="1606542"/>
    <lineage>
        <taxon>Eukaryota</taxon>
        <taxon>Sar</taxon>
        <taxon>Stramenopiles</taxon>
        <taxon>Ochrophyta</taxon>
        <taxon>Bolidophyceae</taxon>
        <taxon>Parmales</taxon>
        <taxon>Triparmaceae</taxon>
        <taxon>Triparma</taxon>
    </lineage>
</organism>
<proteinExistence type="predicted"/>
<dbReference type="AlphaFoldDB" id="A0A9W7C4H1"/>